<proteinExistence type="predicted"/>
<accession>A0A0G2HWY9</accession>
<dbReference type="EMBL" id="LCUC01000303">
    <property type="protein sequence ID" value="KKY32485.1"/>
    <property type="molecule type" value="Genomic_DNA"/>
</dbReference>
<sequence length="213" mass="23516">MSNHYGWVGDWGSDKIAIPGTNHFPNCLWIDLDGGAPATAFQVNWVDMTPADNDTRMGKSPKDMCQSPSFHIYQHHDPDSIIYHDRENDRQGPSPSAALKRSEPAPPVKRSKSRRTAAEAQLAFEQKYGNMLVVDDVPSHTAHALCESATSAGPSFVNPEHGYFCDMQTKTIHPVCKMQNGTAVCFEMEQEQLGKLTQSRVSVLVGTMGISRL</sequence>
<protein>
    <submittedName>
        <fullName evidence="2">Uncharacterized protein</fullName>
    </submittedName>
</protein>
<dbReference type="OrthoDB" id="5365129at2759"/>
<name>A0A0G2HWY9_9PEZI</name>
<evidence type="ECO:0000313" key="2">
    <source>
        <dbReference type="EMBL" id="KKY32485.1"/>
    </source>
</evidence>
<feature type="region of interest" description="Disordered" evidence="1">
    <location>
        <begin position="83"/>
        <end position="117"/>
    </location>
</feature>
<dbReference type="AlphaFoldDB" id="A0A0G2HWY9"/>
<evidence type="ECO:0000313" key="3">
    <source>
        <dbReference type="Proteomes" id="UP000034680"/>
    </source>
</evidence>
<gene>
    <name evidence="2" type="ORF">UCDDA912_g07557</name>
</gene>
<organism evidence="2 3">
    <name type="scientific">Diaporthe ampelina</name>
    <dbReference type="NCBI Taxonomy" id="1214573"/>
    <lineage>
        <taxon>Eukaryota</taxon>
        <taxon>Fungi</taxon>
        <taxon>Dikarya</taxon>
        <taxon>Ascomycota</taxon>
        <taxon>Pezizomycotina</taxon>
        <taxon>Sordariomycetes</taxon>
        <taxon>Sordariomycetidae</taxon>
        <taxon>Diaporthales</taxon>
        <taxon>Diaporthaceae</taxon>
        <taxon>Diaporthe</taxon>
    </lineage>
</organism>
<keyword evidence="3" id="KW-1185">Reference proteome</keyword>
<dbReference type="Proteomes" id="UP000034680">
    <property type="component" value="Unassembled WGS sequence"/>
</dbReference>
<reference evidence="2 3" key="1">
    <citation type="submission" date="2015-05" db="EMBL/GenBank/DDBJ databases">
        <title>Distinctive expansion of gene families associated with plant cell wall degradation and secondary metabolism in the genomes of grapevine trunk pathogens.</title>
        <authorList>
            <person name="Lawrence D.P."/>
            <person name="Travadon R."/>
            <person name="Rolshausen P.E."/>
            <person name="Baumgartner K."/>
        </authorList>
    </citation>
    <scope>NUCLEOTIDE SEQUENCE [LARGE SCALE GENOMIC DNA]</scope>
    <source>
        <strain evidence="2">DA912</strain>
    </source>
</reference>
<evidence type="ECO:0000256" key="1">
    <source>
        <dbReference type="SAM" id="MobiDB-lite"/>
    </source>
</evidence>
<reference evidence="2 3" key="2">
    <citation type="submission" date="2015-05" db="EMBL/GenBank/DDBJ databases">
        <authorList>
            <person name="Morales-Cruz A."/>
            <person name="Amrine K.C."/>
            <person name="Cantu D."/>
        </authorList>
    </citation>
    <scope>NUCLEOTIDE SEQUENCE [LARGE SCALE GENOMIC DNA]</scope>
    <source>
        <strain evidence="2">DA912</strain>
    </source>
</reference>
<comment type="caution">
    <text evidence="2">The sequence shown here is derived from an EMBL/GenBank/DDBJ whole genome shotgun (WGS) entry which is preliminary data.</text>
</comment>